<comment type="caution">
    <text evidence="2">The sequence shown here is derived from an EMBL/GenBank/DDBJ whole genome shotgun (WGS) entry which is preliminary data.</text>
</comment>
<protein>
    <submittedName>
        <fullName evidence="2">Vegetative cell wall protein gp1-like</fullName>
    </submittedName>
</protein>
<accession>A0AAX6FQN4</accession>
<dbReference type="AlphaFoldDB" id="A0AAX6FQN4"/>
<keyword evidence="3" id="KW-1185">Reference proteome</keyword>
<dbReference type="Proteomes" id="UP001140949">
    <property type="component" value="Unassembled WGS sequence"/>
</dbReference>
<gene>
    <name evidence="2" type="ORF">M6B38_408390</name>
</gene>
<evidence type="ECO:0000256" key="1">
    <source>
        <dbReference type="SAM" id="MobiDB-lite"/>
    </source>
</evidence>
<name>A0AAX6FQN4_IRIPA</name>
<organism evidence="2 3">
    <name type="scientific">Iris pallida</name>
    <name type="common">Sweet iris</name>
    <dbReference type="NCBI Taxonomy" id="29817"/>
    <lineage>
        <taxon>Eukaryota</taxon>
        <taxon>Viridiplantae</taxon>
        <taxon>Streptophyta</taxon>
        <taxon>Embryophyta</taxon>
        <taxon>Tracheophyta</taxon>
        <taxon>Spermatophyta</taxon>
        <taxon>Magnoliopsida</taxon>
        <taxon>Liliopsida</taxon>
        <taxon>Asparagales</taxon>
        <taxon>Iridaceae</taxon>
        <taxon>Iridoideae</taxon>
        <taxon>Irideae</taxon>
        <taxon>Iris</taxon>
    </lineage>
</organism>
<reference evidence="2" key="1">
    <citation type="journal article" date="2023" name="GigaByte">
        <title>Genome assembly of the bearded iris, Iris pallida Lam.</title>
        <authorList>
            <person name="Bruccoleri R.E."/>
            <person name="Oakeley E.J."/>
            <person name="Faust A.M.E."/>
            <person name="Altorfer M."/>
            <person name="Dessus-Babus S."/>
            <person name="Burckhardt D."/>
            <person name="Oertli M."/>
            <person name="Naumann U."/>
            <person name="Petersen F."/>
            <person name="Wong J."/>
        </authorList>
    </citation>
    <scope>NUCLEOTIDE SEQUENCE</scope>
    <source>
        <strain evidence="2">GSM-AAB239-AS_SAM_17_03QT</strain>
    </source>
</reference>
<dbReference type="EMBL" id="JANAVB010027223">
    <property type="protein sequence ID" value="KAJ6818365.1"/>
    <property type="molecule type" value="Genomic_DNA"/>
</dbReference>
<sequence>MVGGMRGSGGGSATRRAELRGGSPTRGCGDLGHGGEGFGCGGTSTARRGSRQAVARRIRVQIWNSGAAAGREKVKRAGSPVRRWRKIAGLDVGWSLLAASGRPLAELGYTVGAGFGYDCRWQTRARHLSSHAEKRAGSTMSGLDTVVLRGRSGDSKYGCYAGGGGFRRG</sequence>
<feature type="compositionally biased region" description="Gly residues" evidence="1">
    <location>
        <begin position="1"/>
        <end position="12"/>
    </location>
</feature>
<proteinExistence type="predicted"/>
<evidence type="ECO:0000313" key="3">
    <source>
        <dbReference type="Proteomes" id="UP001140949"/>
    </source>
</evidence>
<evidence type="ECO:0000313" key="2">
    <source>
        <dbReference type="EMBL" id="KAJ6818365.1"/>
    </source>
</evidence>
<reference evidence="2" key="2">
    <citation type="submission" date="2023-04" db="EMBL/GenBank/DDBJ databases">
        <authorList>
            <person name="Bruccoleri R.E."/>
            <person name="Oakeley E.J."/>
            <person name="Faust A.-M."/>
            <person name="Dessus-Babus S."/>
            <person name="Altorfer M."/>
            <person name="Burckhardt D."/>
            <person name="Oertli M."/>
            <person name="Naumann U."/>
            <person name="Petersen F."/>
            <person name="Wong J."/>
        </authorList>
    </citation>
    <scope>NUCLEOTIDE SEQUENCE</scope>
    <source>
        <strain evidence="2">GSM-AAB239-AS_SAM_17_03QT</strain>
        <tissue evidence="2">Leaf</tissue>
    </source>
</reference>
<feature type="region of interest" description="Disordered" evidence="1">
    <location>
        <begin position="1"/>
        <end position="32"/>
    </location>
</feature>